<dbReference type="AlphaFoldDB" id="X1LZK6"/>
<proteinExistence type="predicted"/>
<comment type="caution">
    <text evidence="2">The sequence shown here is derived from an EMBL/GenBank/DDBJ whole genome shotgun (WGS) entry which is preliminary data.</text>
</comment>
<organism evidence="2">
    <name type="scientific">marine sediment metagenome</name>
    <dbReference type="NCBI Taxonomy" id="412755"/>
    <lineage>
        <taxon>unclassified sequences</taxon>
        <taxon>metagenomes</taxon>
        <taxon>ecological metagenomes</taxon>
    </lineage>
</organism>
<feature type="non-terminal residue" evidence="2">
    <location>
        <position position="52"/>
    </location>
</feature>
<dbReference type="EMBL" id="BARV01003106">
    <property type="protein sequence ID" value="GAH99538.1"/>
    <property type="molecule type" value="Genomic_DNA"/>
</dbReference>
<reference evidence="2" key="1">
    <citation type="journal article" date="2014" name="Front. Microbiol.">
        <title>High frequency of phylogenetically diverse reductive dehalogenase-homologous genes in deep subseafloor sedimentary metagenomes.</title>
        <authorList>
            <person name="Kawai M."/>
            <person name="Futagami T."/>
            <person name="Toyoda A."/>
            <person name="Takaki Y."/>
            <person name="Nishi S."/>
            <person name="Hori S."/>
            <person name="Arai W."/>
            <person name="Tsubouchi T."/>
            <person name="Morono Y."/>
            <person name="Uchiyama I."/>
            <person name="Ito T."/>
            <person name="Fujiyama A."/>
            <person name="Inagaki F."/>
            <person name="Takami H."/>
        </authorList>
    </citation>
    <scope>NUCLEOTIDE SEQUENCE</scope>
    <source>
        <strain evidence="2">Expedition CK06-06</strain>
    </source>
</reference>
<dbReference type="InterPro" id="IPR036527">
    <property type="entry name" value="SCP2_sterol-bd_dom_sf"/>
</dbReference>
<name>X1LZK6_9ZZZZ</name>
<dbReference type="Pfam" id="PF13530">
    <property type="entry name" value="SCP2_2"/>
    <property type="match status" value="1"/>
</dbReference>
<dbReference type="InterPro" id="IPR025559">
    <property type="entry name" value="Eis_dom"/>
</dbReference>
<dbReference type="Gene3D" id="3.30.1050.10">
    <property type="entry name" value="SCP2 sterol-binding domain"/>
    <property type="match status" value="1"/>
</dbReference>
<evidence type="ECO:0000259" key="1">
    <source>
        <dbReference type="Pfam" id="PF13530"/>
    </source>
</evidence>
<dbReference type="SUPFAM" id="SSF55718">
    <property type="entry name" value="SCP-like"/>
    <property type="match status" value="1"/>
</dbReference>
<accession>X1LZK6</accession>
<sequence>MVEWTYEGKETLEIYGKPKTGDVERALTLRRYPVAGTLTFEVLDELCPWNRG</sequence>
<evidence type="ECO:0000313" key="2">
    <source>
        <dbReference type="EMBL" id="GAH99538.1"/>
    </source>
</evidence>
<feature type="domain" description="Enhanced intracellular survival protein" evidence="1">
    <location>
        <begin position="23"/>
        <end position="52"/>
    </location>
</feature>
<protein>
    <recommendedName>
        <fullName evidence="1">Enhanced intracellular survival protein domain-containing protein</fullName>
    </recommendedName>
</protein>
<gene>
    <name evidence="2" type="ORF">S06H3_07614</name>
</gene>